<organism evidence="2 3">
    <name type="scientific">Vibrio maritimus</name>
    <dbReference type="NCBI Taxonomy" id="990268"/>
    <lineage>
        <taxon>Bacteria</taxon>
        <taxon>Pseudomonadati</taxon>
        <taxon>Pseudomonadota</taxon>
        <taxon>Gammaproteobacteria</taxon>
        <taxon>Vibrionales</taxon>
        <taxon>Vibrionaceae</taxon>
        <taxon>Vibrio</taxon>
    </lineage>
</organism>
<keyword evidence="1" id="KW-0472">Membrane</keyword>
<protein>
    <recommendedName>
        <fullName evidence="4">Methyl-accepting chemotaxis protein</fullName>
    </recommendedName>
</protein>
<gene>
    <name evidence="2" type="ORF">JCM19240_3544</name>
</gene>
<feature type="transmembrane region" description="Helical" evidence="1">
    <location>
        <begin position="6"/>
        <end position="29"/>
    </location>
</feature>
<dbReference type="EMBL" id="BBMT01000006">
    <property type="protein sequence ID" value="GAL35174.1"/>
    <property type="molecule type" value="Genomic_DNA"/>
</dbReference>
<dbReference type="AlphaFoldDB" id="A0A090T8U6"/>
<proteinExistence type="predicted"/>
<evidence type="ECO:0000256" key="1">
    <source>
        <dbReference type="SAM" id="Phobius"/>
    </source>
</evidence>
<sequence>MKLSSIVTRIYISFFVLIAIMMTSSWYAIQSTSKMTDRIESITHESTPLMMHTSALTIAFLDINRSLTRYLAAMYIDELEPLATDIKEKNAHYHTEEQWISQHLEFNTSTQETLSIIKSGSTEVLIQIANVTELYEQFLDLKDQDDFQQSKFQPIVNQLTSDLVSGLSNASNSNERAAIQGLLSQLSVLSVDANKAFSMQDIVELNASKRSFSSRQERFQQAVDALRTASPTLSRSTEQATKLFSTQLFSKSGAMSLHIRLMTYSTNYRHKERT</sequence>
<evidence type="ECO:0000313" key="2">
    <source>
        <dbReference type="EMBL" id="GAL35174.1"/>
    </source>
</evidence>
<evidence type="ECO:0000313" key="3">
    <source>
        <dbReference type="Proteomes" id="UP000029224"/>
    </source>
</evidence>
<evidence type="ECO:0008006" key="4">
    <source>
        <dbReference type="Google" id="ProtNLM"/>
    </source>
</evidence>
<name>A0A090T8U6_9VIBR</name>
<keyword evidence="1" id="KW-0812">Transmembrane</keyword>
<dbReference type="Proteomes" id="UP000029224">
    <property type="component" value="Unassembled WGS sequence"/>
</dbReference>
<keyword evidence="1" id="KW-1133">Transmembrane helix</keyword>
<reference evidence="2 3" key="1">
    <citation type="submission" date="2014-09" db="EMBL/GenBank/DDBJ databases">
        <title>Vibrio maritimus JCM 19240. (C210) whole genome shotgun sequence.</title>
        <authorList>
            <person name="Sawabe T."/>
            <person name="Meirelles P."/>
            <person name="Nakanishi M."/>
            <person name="Sayaka M."/>
            <person name="Hattori M."/>
            <person name="Ohkuma M."/>
        </authorList>
    </citation>
    <scope>NUCLEOTIDE SEQUENCE [LARGE SCALE GENOMIC DNA]</scope>
    <source>
        <strain evidence="2 3">JCM 19240</strain>
    </source>
</reference>
<reference evidence="2 3" key="2">
    <citation type="submission" date="2014-09" db="EMBL/GenBank/DDBJ databases">
        <authorList>
            <consortium name="NBRP consortium"/>
            <person name="Sawabe T."/>
            <person name="Meirelles P."/>
            <person name="Nakanishi M."/>
            <person name="Sayaka M."/>
            <person name="Hattori M."/>
            <person name="Ohkuma M."/>
        </authorList>
    </citation>
    <scope>NUCLEOTIDE SEQUENCE [LARGE SCALE GENOMIC DNA]</scope>
    <source>
        <strain evidence="2 3">JCM 19240</strain>
    </source>
</reference>
<comment type="caution">
    <text evidence="2">The sequence shown here is derived from an EMBL/GenBank/DDBJ whole genome shotgun (WGS) entry which is preliminary data.</text>
</comment>
<dbReference type="OrthoDB" id="9801717at2"/>
<accession>A0A090T8U6</accession>
<keyword evidence="3" id="KW-1185">Reference proteome</keyword>